<name>A0A4Y7RQY1_9FIRM</name>
<dbReference type="AlphaFoldDB" id="A0A4Y7RQY1"/>
<dbReference type="Proteomes" id="UP000297597">
    <property type="component" value="Unassembled WGS sequence"/>
</dbReference>
<protein>
    <submittedName>
        <fullName evidence="1">Uncharacterized protein</fullName>
    </submittedName>
</protein>
<evidence type="ECO:0000313" key="1">
    <source>
        <dbReference type="EMBL" id="TEB11129.1"/>
    </source>
</evidence>
<dbReference type="OrthoDB" id="1787464at2"/>
<proteinExistence type="predicted"/>
<organism evidence="1 2">
    <name type="scientific">Pelotomaculum propionicicum</name>
    <dbReference type="NCBI Taxonomy" id="258475"/>
    <lineage>
        <taxon>Bacteria</taxon>
        <taxon>Bacillati</taxon>
        <taxon>Bacillota</taxon>
        <taxon>Clostridia</taxon>
        <taxon>Eubacteriales</taxon>
        <taxon>Desulfotomaculaceae</taxon>
        <taxon>Pelotomaculum</taxon>
    </lineage>
</organism>
<sequence>MFNFNLFKRKKPARSKVNSSPKKVSVFENGTENQLEIIIGDISLKITRSSAIPPSNELTVIIPRAEIRRRRYERGLLAGTEEILLSSVTLVDSPRHPPEKPAL</sequence>
<reference evidence="1 2" key="1">
    <citation type="journal article" date="2018" name="Environ. Microbiol.">
        <title>Novel energy conservation strategies and behaviour of Pelotomaculum schinkii driving syntrophic propionate catabolism.</title>
        <authorList>
            <person name="Hidalgo-Ahumada C.A.P."/>
            <person name="Nobu M.K."/>
            <person name="Narihiro T."/>
            <person name="Tamaki H."/>
            <person name="Liu W.T."/>
            <person name="Kamagata Y."/>
            <person name="Stams A.J.M."/>
            <person name="Imachi H."/>
            <person name="Sousa D.Z."/>
        </authorList>
    </citation>
    <scope>NUCLEOTIDE SEQUENCE [LARGE SCALE GENOMIC DNA]</scope>
    <source>
        <strain evidence="1 2">MGP</strain>
    </source>
</reference>
<accession>A0A4Y7RQY1</accession>
<evidence type="ECO:0000313" key="2">
    <source>
        <dbReference type="Proteomes" id="UP000297597"/>
    </source>
</evidence>
<dbReference type="RefSeq" id="WP_134213676.1">
    <property type="nucleotide sequence ID" value="NZ_QFFZ01000017.1"/>
</dbReference>
<gene>
    <name evidence="1" type="ORF">Pmgp_01825</name>
</gene>
<keyword evidence="2" id="KW-1185">Reference proteome</keyword>
<comment type="caution">
    <text evidence="1">The sequence shown here is derived from an EMBL/GenBank/DDBJ whole genome shotgun (WGS) entry which is preliminary data.</text>
</comment>
<dbReference type="EMBL" id="QFFZ01000017">
    <property type="protein sequence ID" value="TEB11129.1"/>
    <property type="molecule type" value="Genomic_DNA"/>
</dbReference>